<dbReference type="Pfam" id="PF13487">
    <property type="entry name" value="HD_5"/>
    <property type="match status" value="1"/>
</dbReference>
<dbReference type="PROSITE" id="PS51832">
    <property type="entry name" value="HD_GYP"/>
    <property type="match status" value="1"/>
</dbReference>
<dbReference type="InterPro" id="IPR037522">
    <property type="entry name" value="HD_GYP_dom"/>
</dbReference>
<dbReference type="PANTHER" id="PTHR45228:SF1">
    <property type="entry name" value="CYCLIC DI-GMP PHOSPHODIESTERASE TM_0186"/>
    <property type="match status" value="1"/>
</dbReference>
<dbReference type="PANTHER" id="PTHR45228">
    <property type="entry name" value="CYCLIC DI-GMP PHOSPHODIESTERASE TM_0186-RELATED"/>
    <property type="match status" value="1"/>
</dbReference>
<keyword evidence="3" id="KW-1185">Reference proteome</keyword>
<dbReference type="InterPro" id="IPR003607">
    <property type="entry name" value="HD/PDEase_dom"/>
</dbReference>
<accession>A0A839IQF0</accession>
<evidence type="ECO:0000313" key="3">
    <source>
        <dbReference type="Proteomes" id="UP000565262"/>
    </source>
</evidence>
<dbReference type="SUPFAM" id="SSF109604">
    <property type="entry name" value="HD-domain/PDEase-like"/>
    <property type="match status" value="1"/>
</dbReference>
<dbReference type="SUPFAM" id="SSF55781">
    <property type="entry name" value="GAF domain-like"/>
    <property type="match status" value="1"/>
</dbReference>
<comment type="caution">
    <text evidence="2">The sequence shown here is derived from an EMBL/GenBank/DDBJ whole genome shotgun (WGS) entry which is preliminary data.</text>
</comment>
<dbReference type="SMART" id="SM00471">
    <property type="entry name" value="HDc"/>
    <property type="match status" value="1"/>
</dbReference>
<reference evidence="2 3" key="1">
    <citation type="submission" date="2020-08" db="EMBL/GenBank/DDBJ databases">
        <title>Oceanospirillum sp. nov. isolated from marine sediment.</title>
        <authorList>
            <person name="Ji X."/>
        </authorList>
    </citation>
    <scope>NUCLEOTIDE SEQUENCE [LARGE SCALE GENOMIC DNA]</scope>
    <source>
        <strain evidence="2 3">D5</strain>
    </source>
</reference>
<evidence type="ECO:0000259" key="1">
    <source>
        <dbReference type="PROSITE" id="PS51832"/>
    </source>
</evidence>
<dbReference type="Proteomes" id="UP000565262">
    <property type="component" value="Unassembled WGS sequence"/>
</dbReference>
<proteinExistence type="predicted"/>
<sequence>MQYFPSPWQSFQHETTLTGKLYAISEQLRNLCPHVHRFSLAIYDDKTDLLSTYYSTSQADEAITRYQVKLSEVYSLQQMSQAGTPRVINDLNCLSEQNTYHSQTLLKQGWRSSYTVPMRYSGRFLGFLFFNSRAAQAFTGEEFNQLELMSQLITMLVYDDQMQARTLKAAVRSALALSCGRDAETGQHLERMGYYSRIIAHQVADKHGHGDQFVEQVFQFAPVHDLGKIAIPDYILLKPGRLEPAEYELMKTHTVRGAEMLEDILSHHGLEGGESVAVLRNIVLFHHELLDGSGYPNGLAGTEIPLESRIVAVADIFDALTSSRPYKKAWTNTDAMNTLKEMAGTKLCAECVNALEQQMAEVEVIQTLYQECSI</sequence>
<dbReference type="AlphaFoldDB" id="A0A839IQF0"/>
<dbReference type="InterPro" id="IPR003018">
    <property type="entry name" value="GAF"/>
</dbReference>
<gene>
    <name evidence="2" type="ORF">H4O21_08870</name>
</gene>
<dbReference type="InterPro" id="IPR029016">
    <property type="entry name" value="GAF-like_dom_sf"/>
</dbReference>
<dbReference type="CDD" id="cd00077">
    <property type="entry name" value="HDc"/>
    <property type="match status" value="1"/>
</dbReference>
<dbReference type="Gene3D" id="3.30.450.40">
    <property type="match status" value="1"/>
</dbReference>
<feature type="domain" description="HD-GYP" evidence="1">
    <location>
        <begin position="163"/>
        <end position="371"/>
    </location>
</feature>
<evidence type="ECO:0000313" key="2">
    <source>
        <dbReference type="EMBL" id="MBB1486719.1"/>
    </source>
</evidence>
<dbReference type="Pfam" id="PF13185">
    <property type="entry name" value="GAF_2"/>
    <property type="match status" value="1"/>
</dbReference>
<dbReference type="GO" id="GO:0008081">
    <property type="term" value="F:phosphoric diester hydrolase activity"/>
    <property type="evidence" value="ECO:0007669"/>
    <property type="project" value="UniProtKB-ARBA"/>
</dbReference>
<name>A0A839IQF0_9GAMM</name>
<organism evidence="2 3">
    <name type="scientific">Oceanospirillum sediminis</name>
    <dbReference type="NCBI Taxonomy" id="2760088"/>
    <lineage>
        <taxon>Bacteria</taxon>
        <taxon>Pseudomonadati</taxon>
        <taxon>Pseudomonadota</taxon>
        <taxon>Gammaproteobacteria</taxon>
        <taxon>Oceanospirillales</taxon>
        <taxon>Oceanospirillaceae</taxon>
        <taxon>Oceanospirillum</taxon>
    </lineage>
</organism>
<dbReference type="Gene3D" id="1.10.3210.10">
    <property type="entry name" value="Hypothetical protein af1432"/>
    <property type="match status" value="1"/>
</dbReference>
<dbReference type="InterPro" id="IPR052020">
    <property type="entry name" value="Cyclic_di-GMP/3'3'-cGAMP_PDE"/>
</dbReference>
<dbReference type="EMBL" id="JACJFM010000008">
    <property type="protein sequence ID" value="MBB1486719.1"/>
    <property type="molecule type" value="Genomic_DNA"/>
</dbReference>
<protein>
    <submittedName>
        <fullName evidence="2">HD-GYP domain-containing protein</fullName>
    </submittedName>
</protein>
<dbReference type="RefSeq" id="WP_182808492.1">
    <property type="nucleotide sequence ID" value="NZ_JACJFM010000008.1"/>
</dbReference>